<organism evidence="1 2">
    <name type="scientific">Halocaridina rubra</name>
    <name type="common">Hawaiian red shrimp</name>
    <dbReference type="NCBI Taxonomy" id="373956"/>
    <lineage>
        <taxon>Eukaryota</taxon>
        <taxon>Metazoa</taxon>
        <taxon>Ecdysozoa</taxon>
        <taxon>Arthropoda</taxon>
        <taxon>Crustacea</taxon>
        <taxon>Multicrustacea</taxon>
        <taxon>Malacostraca</taxon>
        <taxon>Eumalacostraca</taxon>
        <taxon>Eucarida</taxon>
        <taxon>Decapoda</taxon>
        <taxon>Pleocyemata</taxon>
        <taxon>Caridea</taxon>
        <taxon>Atyoidea</taxon>
        <taxon>Atyidae</taxon>
        <taxon>Halocaridina</taxon>
    </lineage>
</organism>
<gene>
    <name evidence="1" type="ORF">SK128_009781</name>
</gene>
<sequence length="72" mass="7952">MNGILREEEQRITHITNASITCDCKKVMASSGNANIANRLQKAVICRDFDLEEERDECSKRTASATPSAVPL</sequence>
<dbReference type="EMBL" id="JAXCGZ010019140">
    <property type="protein sequence ID" value="KAK7066547.1"/>
    <property type="molecule type" value="Genomic_DNA"/>
</dbReference>
<comment type="caution">
    <text evidence="1">The sequence shown here is derived from an EMBL/GenBank/DDBJ whole genome shotgun (WGS) entry which is preliminary data.</text>
</comment>
<keyword evidence="2" id="KW-1185">Reference proteome</keyword>
<reference evidence="1 2" key="1">
    <citation type="submission" date="2023-11" db="EMBL/GenBank/DDBJ databases">
        <title>Halocaridina rubra genome assembly.</title>
        <authorList>
            <person name="Smith C."/>
        </authorList>
    </citation>
    <scope>NUCLEOTIDE SEQUENCE [LARGE SCALE GENOMIC DNA]</scope>
    <source>
        <strain evidence="1">EP-1</strain>
        <tissue evidence="1">Whole</tissue>
    </source>
</reference>
<evidence type="ECO:0000313" key="2">
    <source>
        <dbReference type="Proteomes" id="UP001381693"/>
    </source>
</evidence>
<dbReference type="AlphaFoldDB" id="A0AAN9A1S7"/>
<feature type="non-terminal residue" evidence="1">
    <location>
        <position position="72"/>
    </location>
</feature>
<dbReference type="Proteomes" id="UP001381693">
    <property type="component" value="Unassembled WGS sequence"/>
</dbReference>
<name>A0AAN9A1S7_HALRR</name>
<protein>
    <submittedName>
        <fullName evidence="1">Uncharacterized protein</fullName>
    </submittedName>
</protein>
<evidence type="ECO:0000313" key="1">
    <source>
        <dbReference type="EMBL" id="KAK7066547.1"/>
    </source>
</evidence>
<accession>A0AAN9A1S7</accession>
<proteinExistence type="predicted"/>